<evidence type="ECO:0000313" key="4">
    <source>
        <dbReference type="Proteomes" id="UP000032274"/>
    </source>
</evidence>
<protein>
    <submittedName>
        <fullName evidence="3">Uncharacterized protein</fullName>
    </submittedName>
</protein>
<proteinExistence type="predicted"/>
<dbReference type="Proteomes" id="UP000032274">
    <property type="component" value="Unassembled WGS sequence"/>
</dbReference>
<reference evidence="2 4" key="1">
    <citation type="submission" date="2015-01" db="EMBL/GenBank/DDBJ databases">
        <title>Characterization of Swiss Staphylococcus aureus strains involved in food poisoning.</title>
        <authorList>
            <person name="Crovadore J."/>
            <person name="Chablais R."/>
            <person name="Tonacini J."/>
            <person name="Schnyder B."/>
            <person name="Lefort F."/>
        </authorList>
    </citation>
    <scope>NUCLEOTIDE SEQUENCE [LARGE SCALE GENOMIC DNA]</scope>
    <source>
        <strain evidence="2 4">SA-120</strain>
    </source>
</reference>
<keyword evidence="1" id="KW-1133">Transmembrane helix</keyword>
<evidence type="ECO:0000313" key="3">
    <source>
        <dbReference type="EMBL" id="PPJ73451.1"/>
    </source>
</evidence>
<evidence type="ECO:0000313" key="2">
    <source>
        <dbReference type="EMBL" id="KIT97292.1"/>
    </source>
</evidence>
<evidence type="ECO:0000256" key="1">
    <source>
        <dbReference type="SAM" id="Phobius"/>
    </source>
</evidence>
<organism evidence="3 5">
    <name type="scientific">Staphylococcus aureus</name>
    <dbReference type="NCBI Taxonomy" id="1280"/>
    <lineage>
        <taxon>Bacteria</taxon>
        <taxon>Bacillati</taxon>
        <taxon>Bacillota</taxon>
        <taxon>Bacilli</taxon>
        <taxon>Bacillales</taxon>
        <taxon>Staphylococcaceae</taxon>
        <taxon>Staphylococcus</taxon>
    </lineage>
</organism>
<sequence length="77" mass="9614">MEYLKPKKLKTSFYNKKYEYHNWYLLKSLFIRKFFVQNLEIVIIIIKLLSFISIFYLSLKNTYNRRLIFLMSYCIQP</sequence>
<keyword evidence="1" id="KW-0472">Membrane</keyword>
<dbReference type="Proteomes" id="UP000238775">
    <property type="component" value="Unassembled WGS sequence"/>
</dbReference>
<dbReference type="EMBL" id="PGWZ01000404">
    <property type="protein sequence ID" value="PPJ73451.1"/>
    <property type="molecule type" value="Genomic_DNA"/>
</dbReference>
<evidence type="ECO:0000313" key="5">
    <source>
        <dbReference type="Proteomes" id="UP000238775"/>
    </source>
</evidence>
<accession>A0A0D1I3Y8</accession>
<name>A0A0D1I3Y8_STAAU</name>
<dbReference type="AlphaFoldDB" id="A0A0D1I3Y8"/>
<dbReference type="EMBL" id="JXIG01000624">
    <property type="protein sequence ID" value="KIT97292.1"/>
    <property type="molecule type" value="Genomic_DNA"/>
</dbReference>
<keyword evidence="1" id="KW-0812">Transmembrane</keyword>
<gene>
    <name evidence="3" type="ORF">CV021_09940</name>
    <name evidence="2" type="ORF">QU38_06540</name>
</gene>
<reference evidence="3 5" key="2">
    <citation type="submission" date="2017-11" db="EMBL/GenBank/DDBJ databases">
        <authorList>
            <person name="Founou R.C."/>
            <person name="Founou L."/>
            <person name="Allam M."/>
            <person name="Ismail A."/>
            <person name="Essack S.Y."/>
        </authorList>
    </citation>
    <scope>NUCLEOTIDE SEQUENCE [LARGE SCALE GENOMIC DNA]</scope>
    <source>
        <strain evidence="3 5">G703N2B1</strain>
    </source>
</reference>
<comment type="caution">
    <text evidence="3">The sequence shown here is derived from an EMBL/GenBank/DDBJ whole genome shotgun (WGS) entry which is preliminary data.</text>
</comment>
<feature type="transmembrane region" description="Helical" evidence="1">
    <location>
        <begin position="34"/>
        <end position="57"/>
    </location>
</feature>